<name>A0AAV7LSE4_PLEWA</name>
<dbReference type="AlphaFoldDB" id="A0AAV7LSE4"/>
<organism evidence="1 2">
    <name type="scientific">Pleurodeles waltl</name>
    <name type="common">Iberian ribbed newt</name>
    <dbReference type="NCBI Taxonomy" id="8319"/>
    <lineage>
        <taxon>Eukaryota</taxon>
        <taxon>Metazoa</taxon>
        <taxon>Chordata</taxon>
        <taxon>Craniata</taxon>
        <taxon>Vertebrata</taxon>
        <taxon>Euteleostomi</taxon>
        <taxon>Amphibia</taxon>
        <taxon>Batrachia</taxon>
        <taxon>Caudata</taxon>
        <taxon>Salamandroidea</taxon>
        <taxon>Salamandridae</taxon>
        <taxon>Pleurodelinae</taxon>
        <taxon>Pleurodeles</taxon>
    </lineage>
</organism>
<evidence type="ECO:0000313" key="2">
    <source>
        <dbReference type="Proteomes" id="UP001066276"/>
    </source>
</evidence>
<keyword evidence="2" id="KW-1185">Reference proteome</keyword>
<dbReference type="Proteomes" id="UP001066276">
    <property type="component" value="Chromosome 11"/>
</dbReference>
<feature type="non-terminal residue" evidence="1">
    <location>
        <position position="1"/>
    </location>
</feature>
<reference evidence="1" key="1">
    <citation type="journal article" date="2022" name="bioRxiv">
        <title>Sequencing and chromosome-scale assembly of the giantPleurodeles waltlgenome.</title>
        <authorList>
            <person name="Brown T."/>
            <person name="Elewa A."/>
            <person name="Iarovenko S."/>
            <person name="Subramanian E."/>
            <person name="Araus A.J."/>
            <person name="Petzold A."/>
            <person name="Susuki M."/>
            <person name="Suzuki K.-i.T."/>
            <person name="Hayashi T."/>
            <person name="Toyoda A."/>
            <person name="Oliveira C."/>
            <person name="Osipova E."/>
            <person name="Leigh N.D."/>
            <person name="Simon A."/>
            <person name="Yun M.H."/>
        </authorList>
    </citation>
    <scope>NUCLEOTIDE SEQUENCE</scope>
    <source>
        <strain evidence="1">20211129_DDA</strain>
        <tissue evidence="1">Liver</tissue>
    </source>
</reference>
<proteinExistence type="predicted"/>
<comment type="caution">
    <text evidence="1">The sequence shown here is derived from an EMBL/GenBank/DDBJ whole genome shotgun (WGS) entry which is preliminary data.</text>
</comment>
<protein>
    <submittedName>
        <fullName evidence="1">Uncharacterized protein</fullName>
    </submittedName>
</protein>
<accession>A0AAV7LSE4</accession>
<gene>
    <name evidence="1" type="ORF">NDU88_007012</name>
</gene>
<dbReference type="EMBL" id="JANPWB010000015">
    <property type="protein sequence ID" value="KAJ1093924.1"/>
    <property type="molecule type" value="Genomic_DNA"/>
</dbReference>
<feature type="non-terminal residue" evidence="1">
    <location>
        <position position="66"/>
    </location>
</feature>
<evidence type="ECO:0000313" key="1">
    <source>
        <dbReference type="EMBL" id="KAJ1093924.1"/>
    </source>
</evidence>
<sequence length="66" mass="7199">YQASTPGTRPLHQVPGLHTRYQASTPGIRPPYQLPCLCTRYEALGLQISYQAPSSVIQSSQQVSGL</sequence>